<comment type="caution">
    <text evidence="1">The sequence shown here is derived from an EMBL/GenBank/DDBJ whole genome shotgun (WGS) entry which is preliminary data.</text>
</comment>
<keyword evidence="2" id="KW-1185">Reference proteome</keyword>
<dbReference type="EMBL" id="FXUY01000002">
    <property type="protein sequence ID" value="SMQ30460.1"/>
    <property type="molecule type" value="Genomic_DNA"/>
</dbReference>
<evidence type="ECO:0000313" key="1">
    <source>
        <dbReference type="EMBL" id="SMQ30460.1"/>
    </source>
</evidence>
<organism evidence="1 2">
    <name type="scientific">Pseudomonas helmanticensis</name>
    <dbReference type="NCBI Taxonomy" id="1471381"/>
    <lineage>
        <taxon>Bacteria</taxon>
        <taxon>Pseudomonadati</taxon>
        <taxon>Pseudomonadota</taxon>
        <taxon>Gammaproteobacteria</taxon>
        <taxon>Pseudomonadales</taxon>
        <taxon>Pseudomonadaceae</taxon>
        <taxon>Pseudomonas</taxon>
    </lineage>
</organism>
<evidence type="ECO:0000313" key="2">
    <source>
        <dbReference type="Proteomes" id="UP001158048"/>
    </source>
</evidence>
<dbReference type="Proteomes" id="UP001158048">
    <property type="component" value="Unassembled WGS sequence"/>
</dbReference>
<sequence length="361" mass="41540">MSFKTLFEEDELDPKREALDLMTSYHSTIRFLEFFQAAIFDPGQQHRSLLSVYKDFLNDLGLINTHDDYPRVVGGREDNPNEKQAIRNLKFPMGLGALAAYMSINLGIAKEIASDKIPNKISDKLKSDWYLSEFDIIEDEAVKNPPILRVVTRLRNAVSHHNFKLRIPLSLIHESDIKDQVEVTFYDKDPKGKEFFAKARFRVVEKLMEKLRSSVYSFHTCPVFDGDISNDAAITNYVAECFEHFSRSYAGKGLKFEGVIGLSPEDAIEVIAKTGYFEISKSDCLMHEVRFSLNGKKCDVQYIDIPYIGYNRWGEILIEDELYPMGEYPMEWMLTHEKSPLCRLDKKIVSMLELALASRTE</sequence>
<protein>
    <submittedName>
        <fullName evidence="1">Uncharacterized protein</fullName>
    </submittedName>
</protein>
<accession>A0ACD2UD42</accession>
<gene>
    <name evidence="1" type="ORF">SAMN04488483_5435</name>
</gene>
<reference evidence="1" key="1">
    <citation type="submission" date="2017-05" db="EMBL/GenBank/DDBJ databases">
        <authorList>
            <person name="Varghese N."/>
            <person name="Submissions S."/>
        </authorList>
    </citation>
    <scope>NUCLEOTIDE SEQUENCE</scope>
    <source>
        <strain evidence="1">LMG 28168</strain>
    </source>
</reference>
<name>A0ACD2UD42_9PSED</name>
<proteinExistence type="predicted"/>